<proteinExistence type="predicted"/>
<accession>A0A7R8V2P3</accession>
<dbReference type="Proteomes" id="UP000594454">
    <property type="component" value="Chromosome 5"/>
</dbReference>
<reference evidence="1 2" key="1">
    <citation type="submission" date="2020-11" db="EMBL/GenBank/DDBJ databases">
        <authorList>
            <person name="Wallbank WR R."/>
            <person name="Pardo Diaz C."/>
            <person name="Kozak K."/>
            <person name="Martin S."/>
            <person name="Jiggins C."/>
            <person name="Moest M."/>
            <person name="Warren A I."/>
            <person name="Generalovic N T."/>
            <person name="Byers J.R.P. K."/>
            <person name="Montejo-Kovacevich G."/>
            <person name="Yen C E."/>
        </authorList>
    </citation>
    <scope>NUCLEOTIDE SEQUENCE [LARGE SCALE GENOMIC DNA]</scope>
</reference>
<dbReference type="InParanoid" id="A0A7R8V2P3"/>
<feature type="non-terminal residue" evidence="1">
    <location>
        <position position="1"/>
    </location>
</feature>
<gene>
    <name evidence="1" type="ORF">HERILL_LOCUS13535</name>
</gene>
<name>A0A7R8V2P3_HERIL</name>
<evidence type="ECO:0000313" key="2">
    <source>
        <dbReference type="Proteomes" id="UP000594454"/>
    </source>
</evidence>
<dbReference type="EMBL" id="LR899013">
    <property type="protein sequence ID" value="CAD7091095.1"/>
    <property type="molecule type" value="Genomic_DNA"/>
</dbReference>
<protein>
    <submittedName>
        <fullName evidence="1">Uncharacterized protein</fullName>
    </submittedName>
</protein>
<dbReference type="AlphaFoldDB" id="A0A7R8V2P3"/>
<keyword evidence="2" id="KW-1185">Reference proteome</keyword>
<sequence>SKLISWHKNIRISTITWFD</sequence>
<organism evidence="1 2">
    <name type="scientific">Hermetia illucens</name>
    <name type="common">Black soldier fly</name>
    <dbReference type="NCBI Taxonomy" id="343691"/>
    <lineage>
        <taxon>Eukaryota</taxon>
        <taxon>Metazoa</taxon>
        <taxon>Ecdysozoa</taxon>
        <taxon>Arthropoda</taxon>
        <taxon>Hexapoda</taxon>
        <taxon>Insecta</taxon>
        <taxon>Pterygota</taxon>
        <taxon>Neoptera</taxon>
        <taxon>Endopterygota</taxon>
        <taxon>Diptera</taxon>
        <taxon>Brachycera</taxon>
        <taxon>Stratiomyomorpha</taxon>
        <taxon>Stratiomyidae</taxon>
        <taxon>Hermetiinae</taxon>
        <taxon>Hermetia</taxon>
    </lineage>
</organism>
<evidence type="ECO:0000313" key="1">
    <source>
        <dbReference type="EMBL" id="CAD7091095.1"/>
    </source>
</evidence>